<gene>
    <name evidence="2" type="ORF">VP01_89g1</name>
</gene>
<reference evidence="2 3" key="1">
    <citation type="submission" date="2015-08" db="EMBL/GenBank/DDBJ databases">
        <title>Next Generation Sequencing and Analysis of the Genome of Puccinia sorghi L Schw, the Causal Agent of Maize Common Rust.</title>
        <authorList>
            <person name="Rochi L."/>
            <person name="Burguener G."/>
            <person name="Darino M."/>
            <person name="Turjanski A."/>
            <person name="Kreff E."/>
            <person name="Dieguez M.J."/>
            <person name="Sacco F."/>
        </authorList>
    </citation>
    <scope>NUCLEOTIDE SEQUENCE [LARGE SCALE GENOMIC DNA]</scope>
    <source>
        <strain evidence="2 3">RO10H11247</strain>
    </source>
</reference>
<sequence>MLYLVSHAPCKKSEGNLDTSRSNKDFTHIELSHISAVSHQQYHTSTSGHYFFCLHGIFIDRTHNRGDMRTRVTKQKLSGRLLKNVVENSYGTDYMNAVLAAWFWAPSKSMHGACAHRERKQHTQKWHVAITGILTGWRRGTKQCTLYNNLMEKNDIFPPHMMTCSRRPVIMCMIYFLAFMRSNESGQRAIFERERMGYLLIYYHSCLKITRSRGLSSVREHTRARSLLMPRRWWGEDIYPRLRNGELHRQLSKAGRETRRHMQPGFSRMDGGRSQRTGSMRSYSTEKKEQRATSTQQRIKRAAAEGPKNYANDVYKGMGKNWILRSNRKRGTRPDRQKRGKTSKHTAPIKYMHKAGIYARNIAGRIYICSCEQIVQKTKKRGECYEWVHRMYPWKMRRNEKSFCLFVMGFSCMMDVRRMEGDVEKRKGGGGGRERLYG</sequence>
<keyword evidence="3" id="KW-1185">Reference proteome</keyword>
<dbReference type="Proteomes" id="UP000037035">
    <property type="component" value="Unassembled WGS sequence"/>
</dbReference>
<dbReference type="VEuPathDB" id="FungiDB:VP01_89g1"/>
<accession>A0A0L6U7S9</accession>
<evidence type="ECO:0000313" key="3">
    <source>
        <dbReference type="Proteomes" id="UP000037035"/>
    </source>
</evidence>
<name>A0A0L6U7S9_9BASI</name>
<proteinExistence type="predicted"/>
<feature type="region of interest" description="Disordered" evidence="1">
    <location>
        <begin position="325"/>
        <end position="345"/>
    </location>
</feature>
<evidence type="ECO:0000313" key="2">
    <source>
        <dbReference type="EMBL" id="KNZ44599.1"/>
    </source>
</evidence>
<comment type="caution">
    <text evidence="2">The sequence shown here is derived from an EMBL/GenBank/DDBJ whole genome shotgun (WGS) entry which is preliminary data.</text>
</comment>
<dbReference type="AlphaFoldDB" id="A0A0L6U7S9"/>
<organism evidence="2 3">
    <name type="scientific">Puccinia sorghi</name>
    <dbReference type="NCBI Taxonomy" id="27349"/>
    <lineage>
        <taxon>Eukaryota</taxon>
        <taxon>Fungi</taxon>
        <taxon>Dikarya</taxon>
        <taxon>Basidiomycota</taxon>
        <taxon>Pucciniomycotina</taxon>
        <taxon>Pucciniomycetes</taxon>
        <taxon>Pucciniales</taxon>
        <taxon>Pucciniaceae</taxon>
        <taxon>Puccinia</taxon>
    </lineage>
</organism>
<evidence type="ECO:0000256" key="1">
    <source>
        <dbReference type="SAM" id="MobiDB-lite"/>
    </source>
</evidence>
<feature type="compositionally biased region" description="Polar residues" evidence="1">
    <location>
        <begin position="274"/>
        <end position="283"/>
    </location>
</feature>
<feature type="region of interest" description="Disordered" evidence="1">
    <location>
        <begin position="252"/>
        <end position="304"/>
    </location>
</feature>
<protein>
    <submittedName>
        <fullName evidence="2">Uncharacterized protein</fullName>
    </submittedName>
</protein>
<dbReference type="EMBL" id="LAVV01014604">
    <property type="protein sequence ID" value="KNZ44599.1"/>
    <property type="molecule type" value="Genomic_DNA"/>
</dbReference>